<dbReference type="GO" id="GO:0016020">
    <property type="term" value="C:membrane"/>
    <property type="evidence" value="ECO:0007669"/>
    <property type="project" value="UniProtKB-SubCell"/>
</dbReference>
<feature type="binding site" evidence="5">
    <location>
        <position position="194"/>
    </location>
    <ligand>
        <name>Zn(2+)</name>
        <dbReference type="ChEBI" id="CHEBI:29105"/>
    </ligand>
</feature>
<evidence type="ECO:0008006" key="10">
    <source>
        <dbReference type="Google" id="ProtNLM"/>
    </source>
</evidence>
<keyword evidence="4 7" id="KW-0472">Membrane</keyword>
<feature type="transmembrane region" description="Helical" evidence="7">
    <location>
        <begin position="210"/>
        <end position="231"/>
    </location>
</feature>
<feature type="transmembrane region" description="Helical" evidence="7">
    <location>
        <begin position="341"/>
        <end position="363"/>
    </location>
</feature>
<keyword evidence="3 7" id="KW-1133">Transmembrane helix</keyword>
<protein>
    <recommendedName>
        <fullName evidence="10">Heptahelical transmembrane protein ADIPOR1</fullName>
    </recommendedName>
</protein>
<evidence type="ECO:0000313" key="8">
    <source>
        <dbReference type="EMBL" id="KAK1613036.1"/>
    </source>
</evidence>
<dbReference type="GO" id="GO:0009725">
    <property type="term" value="P:response to hormone"/>
    <property type="evidence" value="ECO:0007669"/>
    <property type="project" value="TreeGrafter"/>
</dbReference>
<keyword evidence="5" id="KW-0862">Zinc</keyword>
<feature type="compositionally biased region" description="Polar residues" evidence="6">
    <location>
        <begin position="1"/>
        <end position="11"/>
    </location>
</feature>
<dbReference type="GO" id="GO:0046872">
    <property type="term" value="F:metal ion binding"/>
    <property type="evidence" value="ECO:0007669"/>
    <property type="project" value="UniProtKB-KW"/>
</dbReference>
<reference evidence="8" key="1">
    <citation type="submission" date="2023-07" db="EMBL/GenBank/DDBJ databases">
        <title>A chromosome-level genome assembly of Lolium multiflorum.</title>
        <authorList>
            <person name="Chen Y."/>
            <person name="Copetti D."/>
            <person name="Kolliker R."/>
            <person name="Studer B."/>
        </authorList>
    </citation>
    <scope>NUCLEOTIDE SEQUENCE</scope>
    <source>
        <strain evidence="8">02402/16</strain>
        <tissue evidence="8">Leaf</tissue>
    </source>
</reference>
<evidence type="ECO:0000256" key="4">
    <source>
        <dbReference type="ARBA" id="ARBA00023136"/>
    </source>
</evidence>
<evidence type="ECO:0000313" key="9">
    <source>
        <dbReference type="Proteomes" id="UP001231189"/>
    </source>
</evidence>
<feature type="transmembrane region" description="Helical" evidence="7">
    <location>
        <begin position="176"/>
        <end position="198"/>
    </location>
</feature>
<evidence type="ECO:0000256" key="5">
    <source>
        <dbReference type="PIRSR" id="PIRSR604254-1"/>
    </source>
</evidence>
<proteinExistence type="predicted"/>
<feature type="transmembrane region" description="Helical" evidence="7">
    <location>
        <begin position="237"/>
        <end position="257"/>
    </location>
</feature>
<sequence length="372" mass="41468">MDQESEGTTVVLQEAPALAMEETTAKQGGGGKKRRSKQQRRSEGRKARREYRLVSYAELPEYMKENEFILNHYRSEWPLLHAFLSVFSWHNETINIWTHLVGFMVFLGLTVWHLAQYFPQVAHLIGHLSWPISKVAENVSSNIGDVISGAASFMQASPGLAMAAAAGVGPTTRWPFFVFLAGAMFCLLSSCACHLLSCHSHRLNLFLIRLDYTGIAVMIVVSFFPPIYYIFQCEPRWQLVYLSAISLAGAATVYALMSPRLSAGKYRAYRALLFVGMGLSGVVPAVHAAAVNWHEPRRNVTLAYEGAMAASYLTGTVFYLTRVPERWRPGMFDLCGQSHQIFHLLVIAGALAHYGAAIVFLRVRDEMGCPAR</sequence>
<feature type="binding site" evidence="5">
    <location>
        <position position="339"/>
    </location>
    <ligand>
        <name>Zn(2+)</name>
        <dbReference type="ChEBI" id="CHEBI:29105"/>
    </ligand>
</feature>
<accession>A0AAD8R2A9</accession>
<dbReference type="Proteomes" id="UP001231189">
    <property type="component" value="Unassembled WGS sequence"/>
</dbReference>
<feature type="transmembrane region" description="Helical" evidence="7">
    <location>
        <begin position="96"/>
        <end position="115"/>
    </location>
</feature>
<dbReference type="EMBL" id="JAUUTY010000007">
    <property type="protein sequence ID" value="KAK1613036.1"/>
    <property type="molecule type" value="Genomic_DNA"/>
</dbReference>
<comment type="caution">
    <text evidence="8">The sequence shown here is derived from an EMBL/GenBank/DDBJ whole genome shotgun (WGS) entry which is preliminary data.</text>
</comment>
<dbReference type="GO" id="GO:0038023">
    <property type="term" value="F:signaling receptor activity"/>
    <property type="evidence" value="ECO:0007669"/>
    <property type="project" value="TreeGrafter"/>
</dbReference>
<feature type="region of interest" description="Disordered" evidence="6">
    <location>
        <begin position="1"/>
        <end position="47"/>
    </location>
</feature>
<keyword evidence="5" id="KW-0479">Metal-binding</keyword>
<name>A0AAD8R2A9_LOLMU</name>
<gene>
    <name evidence="8" type="ORF">QYE76_036709</name>
</gene>
<evidence type="ECO:0000256" key="3">
    <source>
        <dbReference type="ARBA" id="ARBA00022989"/>
    </source>
</evidence>
<evidence type="ECO:0000256" key="1">
    <source>
        <dbReference type="ARBA" id="ARBA00004141"/>
    </source>
</evidence>
<organism evidence="8 9">
    <name type="scientific">Lolium multiflorum</name>
    <name type="common">Italian ryegrass</name>
    <name type="synonym">Lolium perenne subsp. multiflorum</name>
    <dbReference type="NCBI Taxonomy" id="4521"/>
    <lineage>
        <taxon>Eukaryota</taxon>
        <taxon>Viridiplantae</taxon>
        <taxon>Streptophyta</taxon>
        <taxon>Embryophyta</taxon>
        <taxon>Tracheophyta</taxon>
        <taxon>Spermatophyta</taxon>
        <taxon>Magnoliopsida</taxon>
        <taxon>Liliopsida</taxon>
        <taxon>Poales</taxon>
        <taxon>Poaceae</taxon>
        <taxon>BOP clade</taxon>
        <taxon>Pooideae</taxon>
        <taxon>Poodae</taxon>
        <taxon>Poeae</taxon>
        <taxon>Poeae Chloroplast Group 2 (Poeae type)</taxon>
        <taxon>Loliodinae</taxon>
        <taxon>Loliinae</taxon>
        <taxon>Lolium</taxon>
    </lineage>
</organism>
<dbReference type="PANTHER" id="PTHR20855:SF115">
    <property type="entry name" value="HEPTAHELICAL TRANSMEMBRANE PROTEIN 1"/>
    <property type="match status" value="1"/>
</dbReference>
<evidence type="ECO:0000256" key="7">
    <source>
        <dbReference type="SAM" id="Phobius"/>
    </source>
</evidence>
<dbReference type="PANTHER" id="PTHR20855">
    <property type="entry name" value="ADIPOR/PROGESTIN RECEPTOR-RELATED"/>
    <property type="match status" value="1"/>
</dbReference>
<feature type="binding site" evidence="5">
    <location>
        <position position="343"/>
    </location>
    <ligand>
        <name>Zn(2+)</name>
        <dbReference type="ChEBI" id="CHEBI:29105"/>
    </ligand>
</feature>
<keyword evidence="2 7" id="KW-0812">Transmembrane</keyword>
<evidence type="ECO:0000256" key="6">
    <source>
        <dbReference type="SAM" id="MobiDB-lite"/>
    </source>
</evidence>
<dbReference type="AlphaFoldDB" id="A0AAD8R2A9"/>
<dbReference type="InterPro" id="IPR004254">
    <property type="entry name" value="AdipoR/HlyIII-related"/>
</dbReference>
<dbReference type="GO" id="GO:0009744">
    <property type="term" value="P:response to sucrose"/>
    <property type="evidence" value="ECO:0007669"/>
    <property type="project" value="UniProtKB-ARBA"/>
</dbReference>
<feature type="transmembrane region" description="Helical" evidence="7">
    <location>
        <begin position="269"/>
        <end position="290"/>
    </location>
</feature>
<evidence type="ECO:0000256" key="2">
    <source>
        <dbReference type="ARBA" id="ARBA00022692"/>
    </source>
</evidence>
<comment type="subcellular location">
    <subcellularLocation>
        <location evidence="1">Membrane</location>
        <topology evidence="1">Multi-pass membrane protein</topology>
    </subcellularLocation>
</comment>
<keyword evidence="9" id="KW-1185">Reference proteome</keyword>
<dbReference type="Pfam" id="PF03006">
    <property type="entry name" value="HlyIII"/>
    <property type="match status" value="1"/>
</dbReference>
<feature type="transmembrane region" description="Helical" evidence="7">
    <location>
        <begin position="302"/>
        <end position="320"/>
    </location>
</feature>